<reference evidence="2 3" key="1">
    <citation type="journal article" date="2019" name="Sci. Rep.">
        <title>Orb-weaving spider Araneus ventricosus genome elucidates the spidroin gene catalogue.</title>
        <authorList>
            <person name="Kono N."/>
            <person name="Nakamura H."/>
            <person name="Ohtoshi R."/>
            <person name="Moran D.A.P."/>
            <person name="Shinohara A."/>
            <person name="Yoshida Y."/>
            <person name="Fujiwara M."/>
            <person name="Mori M."/>
            <person name="Tomita M."/>
            <person name="Arakawa K."/>
        </authorList>
    </citation>
    <scope>NUCLEOTIDE SEQUENCE [LARGE SCALE GENOMIC DNA]</scope>
</reference>
<dbReference type="AlphaFoldDB" id="A0A4Y2GUI5"/>
<protein>
    <submittedName>
        <fullName evidence="2">Uncharacterized protein</fullName>
    </submittedName>
</protein>
<evidence type="ECO:0000256" key="1">
    <source>
        <dbReference type="SAM" id="MobiDB-lite"/>
    </source>
</evidence>
<evidence type="ECO:0000313" key="2">
    <source>
        <dbReference type="EMBL" id="GBM57193.1"/>
    </source>
</evidence>
<evidence type="ECO:0000313" key="3">
    <source>
        <dbReference type="Proteomes" id="UP000499080"/>
    </source>
</evidence>
<comment type="caution">
    <text evidence="2">The sequence shown here is derived from an EMBL/GenBank/DDBJ whole genome shotgun (WGS) entry which is preliminary data.</text>
</comment>
<accession>A0A4Y2GUI5</accession>
<dbReference type="Proteomes" id="UP000499080">
    <property type="component" value="Unassembled WGS sequence"/>
</dbReference>
<feature type="compositionally biased region" description="Basic and acidic residues" evidence="1">
    <location>
        <begin position="33"/>
        <end position="44"/>
    </location>
</feature>
<feature type="compositionally biased region" description="Basic and acidic residues" evidence="1">
    <location>
        <begin position="56"/>
        <end position="69"/>
    </location>
</feature>
<proteinExistence type="predicted"/>
<feature type="region of interest" description="Disordered" evidence="1">
    <location>
        <begin position="1"/>
        <end position="69"/>
    </location>
</feature>
<sequence length="89" mass="10392">MEGLTKNTRLSRQGSRVRRHRSQEWQDYSSSDNEDHHHHVDSRAYRYPATADEPYEEQRTPDNRKHGLVECDPTVHGNYCSSGRVLSPL</sequence>
<gene>
    <name evidence="2" type="ORF">AVEN_197664_1</name>
</gene>
<dbReference type="OrthoDB" id="6428255at2759"/>
<organism evidence="2 3">
    <name type="scientific">Araneus ventricosus</name>
    <name type="common">Orbweaver spider</name>
    <name type="synonym">Epeira ventricosa</name>
    <dbReference type="NCBI Taxonomy" id="182803"/>
    <lineage>
        <taxon>Eukaryota</taxon>
        <taxon>Metazoa</taxon>
        <taxon>Ecdysozoa</taxon>
        <taxon>Arthropoda</taxon>
        <taxon>Chelicerata</taxon>
        <taxon>Arachnida</taxon>
        <taxon>Araneae</taxon>
        <taxon>Araneomorphae</taxon>
        <taxon>Entelegynae</taxon>
        <taxon>Araneoidea</taxon>
        <taxon>Araneidae</taxon>
        <taxon>Araneus</taxon>
    </lineage>
</organism>
<dbReference type="EMBL" id="BGPR01001582">
    <property type="protein sequence ID" value="GBM57193.1"/>
    <property type="molecule type" value="Genomic_DNA"/>
</dbReference>
<name>A0A4Y2GUI5_ARAVE</name>
<keyword evidence="3" id="KW-1185">Reference proteome</keyword>
<feature type="compositionally biased region" description="Polar residues" evidence="1">
    <location>
        <begin position="1"/>
        <end position="14"/>
    </location>
</feature>